<keyword evidence="3 6" id="KW-1133">Transmembrane helix</keyword>
<keyword evidence="4 6" id="KW-0472">Membrane</keyword>
<dbReference type="Proteomes" id="UP001519290">
    <property type="component" value="Unassembled WGS sequence"/>
</dbReference>
<feature type="region of interest" description="Disordered" evidence="5">
    <location>
        <begin position="1"/>
        <end position="23"/>
    </location>
</feature>
<feature type="domain" description="Major facilitator superfamily (MFS) profile" evidence="7">
    <location>
        <begin position="31"/>
        <end position="436"/>
    </location>
</feature>
<comment type="subcellular location">
    <subcellularLocation>
        <location evidence="1">Cell membrane</location>
        <topology evidence="1">Multi-pass membrane protein</topology>
    </subcellularLocation>
</comment>
<feature type="transmembrane region" description="Helical" evidence="6">
    <location>
        <begin position="411"/>
        <end position="432"/>
    </location>
</feature>
<dbReference type="Pfam" id="PF07690">
    <property type="entry name" value="MFS_1"/>
    <property type="match status" value="1"/>
</dbReference>
<proteinExistence type="predicted"/>
<feature type="transmembrane region" description="Helical" evidence="6">
    <location>
        <begin position="385"/>
        <end position="405"/>
    </location>
</feature>
<dbReference type="InterPro" id="IPR020846">
    <property type="entry name" value="MFS_dom"/>
</dbReference>
<evidence type="ECO:0000256" key="3">
    <source>
        <dbReference type="ARBA" id="ARBA00022989"/>
    </source>
</evidence>
<protein>
    <submittedName>
        <fullName evidence="8">MFS family permease</fullName>
    </submittedName>
</protein>
<feature type="transmembrane region" description="Helical" evidence="6">
    <location>
        <begin position="191"/>
        <end position="213"/>
    </location>
</feature>
<reference evidence="8 9" key="1">
    <citation type="submission" date="2021-03" db="EMBL/GenBank/DDBJ databases">
        <title>Sequencing the genomes of 1000 actinobacteria strains.</title>
        <authorList>
            <person name="Klenk H.-P."/>
        </authorList>
    </citation>
    <scope>NUCLEOTIDE SEQUENCE [LARGE SCALE GENOMIC DNA]</scope>
    <source>
        <strain evidence="8 9">DSM 14566</strain>
    </source>
</reference>
<feature type="transmembrane region" description="Helical" evidence="6">
    <location>
        <begin position="281"/>
        <end position="305"/>
    </location>
</feature>
<evidence type="ECO:0000256" key="1">
    <source>
        <dbReference type="ARBA" id="ARBA00004651"/>
    </source>
</evidence>
<feature type="transmembrane region" description="Helical" evidence="6">
    <location>
        <begin position="341"/>
        <end position="364"/>
    </location>
</feature>
<dbReference type="PANTHER" id="PTHR23528:SF1">
    <property type="entry name" value="MAJOR FACILITATOR SUPERFAMILY (MFS) PROFILE DOMAIN-CONTAINING PROTEIN"/>
    <property type="match status" value="1"/>
</dbReference>
<accession>A0ABS4WYW7</accession>
<keyword evidence="2 6" id="KW-0812">Transmembrane</keyword>
<evidence type="ECO:0000256" key="2">
    <source>
        <dbReference type="ARBA" id="ARBA00022692"/>
    </source>
</evidence>
<dbReference type="PANTHER" id="PTHR23528">
    <property type="match status" value="1"/>
</dbReference>
<feature type="transmembrane region" description="Helical" evidence="6">
    <location>
        <begin position="317"/>
        <end position="335"/>
    </location>
</feature>
<dbReference type="CDD" id="cd06174">
    <property type="entry name" value="MFS"/>
    <property type="match status" value="1"/>
</dbReference>
<evidence type="ECO:0000313" key="8">
    <source>
        <dbReference type="EMBL" id="MBP2381402.1"/>
    </source>
</evidence>
<evidence type="ECO:0000256" key="4">
    <source>
        <dbReference type="ARBA" id="ARBA00023136"/>
    </source>
</evidence>
<comment type="caution">
    <text evidence="8">The sequence shown here is derived from an EMBL/GenBank/DDBJ whole genome shotgun (WGS) entry which is preliminary data.</text>
</comment>
<feature type="transmembrane region" description="Helical" evidence="6">
    <location>
        <begin position="132"/>
        <end position="153"/>
    </location>
</feature>
<feature type="transmembrane region" description="Helical" evidence="6">
    <location>
        <begin position="250"/>
        <end position="269"/>
    </location>
</feature>
<dbReference type="RefSeq" id="WP_209900520.1">
    <property type="nucleotide sequence ID" value="NZ_BAAAJW010000002.1"/>
</dbReference>
<evidence type="ECO:0000259" key="7">
    <source>
        <dbReference type="PROSITE" id="PS50850"/>
    </source>
</evidence>
<dbReference type="Gene3D" id="1.20.1250.20">
    <property type="entry name" value="MFS general substrate transporter like domains"/>
    <property type="match status" value="2"/>
</dbReference>
<feature type="transmembrane region" description="Helical" evidence="6">
    <location>
        <begin position="38"/>
        <end position="56"/>
    </location>
</feature>
<dbReference type="SUPFAM" id="SSF103473">
    <property type="entry name" value="MFS general substrate transporter"/>
    <property type="match status" value="1"/>
</dbReference>
<organism evidence="8 9">
    <name type="scientific">Brachybacterium sacelli</name>
    <dbReference type="NCBI Taxonomy" id="173364"/>
    <lineage>
        <taxon>Bacteria</taxon>
        <taxon>Bacillati</taxon>
        <taxon>Actinomycetota</taxon>
        <taxon>Actinomycetes</taxon>
        <taxon>Micrococcales</taxon>
        <taxon>Dermabacteraceae</taxon>
        <taxon>Brachybacterium</taxon>
    </lineage>
</organism>
<feature type="transmembrane region" description="Helical" evidence="6">
    <location>
        <begin position="68"/>
        <end position="86"/>
    </location>
</feature>
<evidence type="ECO:0000256" key="5">
    <source>
        <dbReference type="SAM" id="MobiDB-lite"/>
    </source>
</evidence>
<dbReference type="InterPro" id="IPR011701">
    <property type="entry name" value="MFS"/>
</dbReference>
<feature type="transmembrane region" description="Helical" evidence="6">
    <location>
        <begin position="107"/>
        <end position="126"/>
    </location>
</feature>
<gene>
    <name evidence="8" type="ORF">JOF43_001359</name>
</gene>
<dbReference type="PROSITE" id="PS50850">
    <property type="entry name" value="MFS"/>
    <property type="match status" value="1"/>
</dbReference>
<keyword evidence="9" id="KW-1185">Reference proteome</keyword>
<evidence type="ECO:0000256" key="6">
    <source>
        <dbReference type="SAM" id="Phobius"/>
    </source>
</evidence>
<name>A0ABS4WYW7_9MICO</name>
<sequence>MSAPDAALEPDQLGINPAPTGLAEPTTPVGRGFMARYALAYFGMWVALLTPTSLTLGVRTKQVAPDGAAELLSLVLGVGSALAIVCNPLFGKLSDRTRSRWGMRRPWIIGGAMVGTVGLALVALAPNVPLLVLGWAITQGSYNAVLGALTAVLPDQVPSAQRGRMSGLLGLCGPLGIVTGTFVASRVDQSIVAMFLVPAAIGLVAIFVFGLTLQDRRLHGDHPLPEYRLGEFLRSFWVNPLRHRDFGWAWFSRLFMNWGYATGTTYQVLFLTDGLGFEVSVVAGLTFIATSALQVTAVVFSGFGGWLSDRIGSRKKVVAIAAGFLAAGLGVVAFSGSFETFILGVAIAGVGQGLYVSVELAVVAEVVTDPTTAARDFGVSNIGNTLPQTLVPAIAPIALAVPLLSGGGDNFTALFLLGSLLTLAGAVLILPIKAFR</sequence>
<evidence type="ECO:0000313" key="9">
    <source>
        <dbReference type="Proteomes" id="UP001519290"/>
    </source>
</evidence>
<dbReference type="InterPro" id="IPR036259">
    <property type="entry name" value="MFS_trans_sf"/>
</dbReference>
<feature type="transmembrane region" description="Helical" evidence="6">
    <location>
        <begin position="165"/>
        <end position="185"/>
    </location>
</feature>
<dbReference type="EMBL" id="JAGIOD010000001">
    <property type="protein sequence ID" value="MBP2381402.1"/>
    <property type="molecule type" value="Genomic_DNA"/>
</dbReference>